<dbReference type="Pfam" id="PF02992">
    <property type="entry name" value="Transposase_21"/>
    <property type="match status" value="1"/>
</dbReference>
<dbReference type="RefSeq" id="XP_056695155.1">
    <property type="nucleotide sequence ID" value="XM_056839177.1"/>
</dbReference>
<sequence length="548" mass="63761">MGRRWMYIDDRTTREYLDGVEEFCRIATRHIQSTNVKTIFCPCRDCKNVLRYADIKKIENHLVIRGFMPDYNIWYWHGEKLPVDRSSQEDVLEEDTWPLTFENNNSDSDESVEEDRISEMMDELGDHVHEGSRMDENVSKAAETPLYPDGNDIPKSTYYAKKLMCPLGLEYIKIHACPNDCVLYRKEYENLDACPKCGVSRYKRKGSNPNRKKWPPAKVLRYLPIIPRFKRLFSIKEEAKNLVWHDEGRKKDGNIRHPADALQWKHIDETFPEFGKEARNLRLALSTDGMNPYGTLSCQHSTWPVLLSIYNLPPWLCMKQKYIMLALLISGPKQPGHDIDVYLAPLIEDLKLLCEEGVQSLAYWKHLSVRHCPDVMHIEKNVCDSIIGTLLNMPDKTKDGPHFRRDMKLANIRPKLWPDDNSKTKKSCLPHAGYTLSREEKMIFYECLHGIKVPTGYSSNIKRLVSMKDKRLIGMKSHDGHVMMQVILPIALRGLLQKHVRHTIVKLCLFFNAICSKVIDPKKLNDMQTDVVETLCKLEMYFPPFFLT</sequence>
<organism evidence="2 3">
    <name type="scientific">Spinacia oleracea</name>
    <name type="common">Spinach</name>
    <dbReference type="NCBI Taxonomy" id="3562"/>
    <lineage>
        <taxon>Eukaryota</taxon>
        <taxon>Viridiplantae</taxon>
        <taxon>Streptophyta</taxon>
        <taxon>Embryophyta</taxon>
        <taxon>Tracheophyta</taxon>
        <taxon>Spermatophyta</taxon>
        <taxon>Magnoliopsida</taxon>
        <taxon>eudicotyledons</taxon>
        <taxon>Gunneridae</taxon>
        <taxon>Pentapetalae</taxon>
        <taxon>Caryophyllales</taxon>
        <taxon>Chenopodiaceae</taxon>
        <taxon>Chenopodioideae</taxon>
        <taxon>Anserineae</taxon>
        <taxon>Spinacia</taxon>
    </lineage>
</organism>
<protein>
    <recommendedName>
        <fullName evidence="1">Transposase-associated domain-containing protein</fullName>
    </recommendedName>
</protein>
<dbReference type="PANTHER" id="PTHR10775">
    <property type="entry name" value="OS08G0208400 PROTEIN"/>
    <property type="match status" value="1"/>
</dbReference>
<reference evidence="2" key="1">
    <citation type="journal article" date="2021" name="Nat. Commun.">
        <title>Genomic analyses provide insights into spinach domestication and the genetic basis of agronomic traits.</title>
        <authorList>
            <person name="Cai X."/>
            <person name="Sun X."/>
            <person name="Xu C."/>
            <person name="Sun H."/>
            <person name="Wang X."/>
            <person name="Ge C."/>
            <person name="Zhang Z."/>
            <person name="Wang Q."/>
            <person name="Fei Z."/>
            <person name="Jiao C."/>
            <person name="Wang Q."/>
        </authorList>
    </citation>
    <scope>NUCLEOTIDE SEQUENCE [LARGE SCALE GENOMIC DNA]</scope>
    <source>
        <strain evidence="2">cv. Varoflay</strain>
    </source>
</reference>
<dbReference type="InterPro" id="IPR029480">
    <property type="entry name" value="Transpos_assoc"/>
</dbReference>
<evidence type="ECO:0000259" key="1">
    <source>
        <dbReference type="Pfam" id="PF13963"/>
    </source>
</evidence>
<proteinExistence type="predicted"/>
<dbReference type="GeneID" id="130469728"/>
<dbReference type="PANTHER" id="PTHR10775:SF180">
    <property type="entry name" value="TRANSPOSON, EN_SPM-LIKE, TRANSPOSASE-ASSOCIATED DOMAIN PROTEIN-RELATED"/>
    <property type="match status" value="1"/>
</dbReference>
<accession>A0ABM3RHR0</accession>
<dbReference type="Pfam" id="PF13963">
    <property type="entry name" value="Transpos_assoc"/>
    <property type="match status" value="1"/>
</dbReference>
<dbReference type="InterPro" id="IPR004242">
    <property type="entry name" value="Transposase_21"/>
</dbReference>
<name>A0ABM3RHR0_SPIOL</name>
<feature type="domain" description="Transposase-associated" evidence="1">
    <location>
        <begin position="3"/>
        <end position="79"/>
    </location>
</feature>
<dbReference type="Proteomes" id="UP000813463">
    <property type="component" value="Chromosome 3"/>
</dbReference>
<reference evidence="3" key="2">
    <citation type="submission" date="2025-08" db="UniProtKB">
        <authorList>
            <consortium name="RefSeq"/>
        </authorList>
    </citation>
    <scope>IDENTIFICATION</scope>
    <source>
        <tissue evidence="3">Leaf</tissue>
    </source>
</reference>
<keyword evidence="2" id="KW-1185">Reference proteome</keyword>
<evidence type="ECO:0000313" key="3">
    <source>
        <dbReference type="RefSeq" id="XP_056695155.1"/>
    </source>
</evidence>
<gene>
    <name evidence="3" type="primary">LOC130469728</name>
</gene>
<evidence type="ECO:0000313" key="2">
    <source>
        <dbReference type="Proteomes" id="UP000813463"/>
    </source>
</evidence>